<keyword evidence="4 9" id="KW-0812">Transmembrane</keyword>
<keyword evidence="6 9" id="KW-0472">Membrane</keyword>
<protein>
    <recommendedName>
        <fullName evidence="10">Major facilitator superfamily (MFS) profile domain-containing protein</fullName>
    </recommendedName>
</protein>
<dbReference type="PROSITE" id="PS00217">
    <property type="entry name" value="SUGAR_TRANSPORT_2"/>
    <property type="match status" value="1"/>
</dbReference>
<dbReference type="NCBIfam" id="TIGR00879">
    <property type="entry name" value="SP"/>
    <property type="match status" value="1"/>
</dbReference>
<dbReference type="SUPFAM" id="SSF103473">
    <property type="entry name" value="MFS general substrate transporter"/>
    <property type="match status" value="1"/>
</dbReference>
<accession>A0A1B9IS61</accession>
<dbReference type="Gene3D" id="1.20.1250.20">
    <property type="entry name" value="MFS general substrate transporter like domains"/>
    <property type="match status" value="1"/>
</dbReference>
<dbReference type="GO" id="GO:0016020">
    <property type="term" value="C:membrane"/>
    <property type="evidence" value="ECO:0007669"/>
    <property type="project" value="UniProtKB-SubCell"/>
</dbReference>
<dbReference type="InterPro" id="IPR036259">
    <property type="entry name" value="MFS_trans_sf"/>
</dbReference>
<comment type="catalytic activity">
    <reaction evidence="7">
        <text>myo-inositol(out) + H(+)(out) = myo-inositol(in) + H(+)(in)</text>
        <dbReference type="Rhea" id="RHEA:60364"/>
        <dbReference type="ChEBI" id="CHEBI:15378"/>
        <dbReference type="ChEBI" id="CHEBI:17268"/>
    </reaction>
</comment>
<evidence type="ECO:0000256" key="7">
    <source>
        <dbReference type="ARBA" id="ARBA00049119"/>
    </source>
</evidence>
<gene>
    <name evidence="11" type="ORF">L486_04404</name>
</gene>
<dbReference type="InterPro" id="IPR003663">
    <property type="entry name" value="Sugar/inositol_transpt"/>
</dbReference>
<dbReference type="Proteomes" id="UP000092583">
    <property type="component" value="Unassembled WGS sequence"/>
</dbReference>
<proteinExistence type="inferred from homology"/>
<feature type="transmembrane region" description="Helical" evidence="9">
    <location>
        <begin position="440"/>
        <end position="457"/>
    </location>
</feature>
<dbReference type="OrthoDB" id="6133115at2759"/>
<evidence type="ECO:0000259" key="10">
    <source>
        <dbReference type="PROSITE" id="PS50850"/>
    </source>
</evidence>
<dbReference type="InterPro" id="IPR005828">
    <property type="entry name" value="MFS_sugar_transport-like"/>
</dbReference>
<feature type="transmembrane region" description="Helical" evidence="9">
    <location>
        <begin position="304"/>
        <end position="324"/>
    </location>
</feature>
<feature type="transmembrane region" description="Helical" evidence="9">
    <location>
        <begin position="89"/>
        <end position="112"/>
    </location>
</feature>
<feature type="transmembrane region" description="Helical" evidence="9">
    <location>
        <begin position="20"/>
        <end position="37"/>
    </location>
</feature>
<evidence type="ECO:0000256" key="2">
    <source>
        <dbReference type="ARBA" id="ARBA00010992"/>
    </source>
</evidence>
<keyword evidence="12" id="KW-1185">Reference proteome</keyword>
<evidence type="ECO:0000256" key="6">
    <source>
        <dbReference type="ARBA" id="ARBA00023136"/>
    </source>
</evidence>
<evidence type="ECO:0000256" key="3">
    <source>
        <dbReference type="ARBA" id="ARBA00022448"/>
    </source>
</evidence>
<dbReference type="InterPro" id="IPR005829">
    <property type="entry name" value="Sugar_transporter_CS"/>
</dbReference>
<sequence length="510" mass="55237">MTNSYNQIVLLAVSVGSFNYSLSFGTSSAIIGLEGFLDYFRLHLEGEEASYASSMQGAFTGVFFAGGFFGSFIFAWLADYIGRKRALDVMSIVALIGSIVSGASFHIGMLLAGRVITGLASGGMNVIPPMFQSEVSVAEHRGRNVSLHGFMFVAGLATANWAGLGANFSPNEQLQWRLLLALQAVPSILLLVLRFWLPETPKWLTLNGRPDEALGTLKNLHDDGSDAEHQRALHEQQEIVQQIELDSRHDTSWKALFTRPSARRRMLLGIFLMFFQQSTGQNVLYGLQINILNSLGLTGWKASLVISCYITWAAFLNFVGAALLDRVGRRTMLLIGLASHTRLIHKAGTTIAGAIHTSLAVTYGGGSNKVGAGATVAFLFLFITFFAPCIDVTSYVYGAEIFPTYMRARGLAVTIATYFGFAAVYTAASTAANNSIGAKFNMVFISLSAFVVAYYVFPETKGLSMEEMGILFGEETEVAHIESGTVSPSDPKIEPVNIQVQSVAVKESNV</sequence>
<dbReference type="PANTHER" id="PTHR48022:SF11">
    <property type="entry name" value="MONOSACCHARIDE TRANSPORTER (HXT8), PUTATIVE (AFU_ORTHOLOGUE AFUA_2G08120)-RELATED"/>
    <property type="match status" value="1"/>
</dbReference>
<dbReference type="InterPro" id="IPR020846">
    <property type="entry name" value="MFS_dom"/>
</dbReference>
<evidence type="ECO:0000256" key="9">
    <source>
        <dbReference type="SAM" id="Phobius"/>
    </source>
</evidence>
<evidence type="ECO:0000256" key="8">
    <source>
        <dbReference type="RuleBase" id="RU003346"/>
    </source>
</evidence>
<dbReference type="AlphaFoldDB" id="A0A1B9IS61"/>
<dbReference type="PANTHER" id="PTHR48022">
    <property type="entry name" value="PLASTIDIC GLUCOSE TRANSPORTER 4"/>
    <property type="match status" value="1"/>
</dbReference>
<feature type="transmembrane region" description="Helical" evidence="9">
    <location>
        <begin position="410"/>
        <end position="428"/>
    </location>
</feature>
<feature type="transmembrane region" description="Helical" evidence="9">
    <location>
        <begin position="176"/>
        <end position="197"/>
    </location>
</feature>
<organism evidence="11 12">
    <name type="scientific">Kwoniella mangroviensis CBS 10435</name>
    <dbReference type="NCBI Taxonomy" id="1331196"/>
    <lineage>
        <taxon>Eukaryota</taxon>
        <taxon>Fungi</taxon>
        <taxon>Dikarya</taxon>
        <taxon>Basidiomycota</taxon>
        <taxon>Agaricomycotina</taxon>
        <taxon>Tremellomycetes</taxon>
        <taxon>Tremellales</taxon>
        <taxon>Cryptococcaceae</taxon>
        <taxon>Kwoniella</taxon>
    </lineage>
</organism>
<keyword evidence="5 9" id="KW-1133">Transmembrane helix</keyword>
<reference evidence="11 12" key="1">
    <citation type="submission" date="2013-07" db="EMBL/GenBank/DDBJ databases">
        <title>The Genome Sequence of Kwoniella mangroviensis CBS10435.</title>
        <authorList>
            <consortium name="The Broad Institute Genome Sequencing Platform"/>
            <person name="Cuomo C."/>
            <person name="Litvintseva A."/>
            <person name="Chen Y."/>
            <person name="Heitman J."/>
            <person name="Sun S."/>
            <person name="Springer D."/>
            <person name="Dromer F."/>
            <person name="Young S.K."/>
            <person name="Zeng Q."/>
            <person name="Gargeya S."/>
            <person name="Fitzgerald M."/>
            <person name="Abouelleil A."/>
            <person name="Alvarado L."/>
            <person name="Berlin A.M."/>
            <person name="Chapman S.B."/>
            <person name="Dewar J."/>
            <person name="Goldberg J."/>
            <person name="Griggs A."/>
            <person name="Gujja S."/>
            <person name="Hansen M."/>
            <person name="Howarth C."/>
            <person name="Imamovic A."/>
            <person name="Larimer J."/>
            <person name="McCowan C."/>
            <person name="Murphy C."/>
            <person name="Pearson M."/>
            <person name="Priest M."/>
            <person name="Roberts A."/>
            <person name="Saif S."/>
            <person name="Shea T."/>
            <person name="Sykes S."/>
            <person name="Wortman J."/>
            <person name="Nusbaum C."/>
            <person name="Birren B."/>
        </authorList>
    </citation>
    <scope>NUCLEOTIDE SEQUENCE [LARGE SCALE GENOMIC DNA]</scope>
    <source>
        <strain evidence="11 12">CBS 10435</strain>
    </source>
</reference>
<comment type="subcellular location">
    <subcellularLocation>
        <location evidence="1">Membrane</location>
        <topology evidence="1">Multi-pass membrane protein</topology>
    </subcellularLocation>
</comment>
<evidence type="ECO:0000256" key="4">
    <source>
        <dbReference type="ARBA" id="ARBA00022692"/>
    </source>
</evidence>
<dbReference type="InterPro" id="IPR050360">
    <property type="entry name" value="MFS_Sugar_Transporters"/>
</dbReference>
<evidence type="ECO:0000313" key="12">
    <source>
        <dbReference type="Proteomes" id="UP000092583"/>
    </source>
</evidence>
<evidence type="ECO:0000256" key="1">
    <source>
        <dbReference type="ARBA" id="ARBA00004141"/>
    </source>
</evidence>
<dbReference type="Pfam" id="PF00083">
    <property type="entry name" value="Sugar_tr"/>
    <property type="match status" value="1"/>
</dbReference>
<comment type="similarity">
    <text evidence="2 8">Belongs to the major facilitator superfamily. Sugar transporter (TC 2.A.1.1) family.</text>
</comment>
<evidence type="ECO:0000313" key="11">
    <source>
        <dbReference type="EMBL" id="OCF58371.1"/>
    </source>
</evidence>
<reference evidence="12" key="2">
    <citation type="submission" date="2013-12" db="EMBL/GenBank/DDBJ databases">
        <title>Evolution of pathogenesis and genome organization in the Tremellales.</title>
        <authorList>
            <person name="Cuomo C."/>
            <person name="Litvintseva A."/>
            <person name="Heitman J."/>
            <person name="Chen Y."/>
            <person name="Sun S."/>
            <person name="Springer D."/>
            <person name="Dromer F."/>
            <person name="Young S."/>
            <person name="Zeng Q."/>
            <person name="Chapman S."/>
            <person name="Gujja S."/>
            <person name="Saif S."/>
            <person name="Birren B."/>
        </authorList>
    </citation>
    <scope>NUCLEOTIDE SEQUENCE [LARGE SCALE GENOMIC DNA]</scope>
    <source>
        <strain evidence="12">CBS 10435</strain>
    </source>
</reference>
<keyword evidence="3 8" id="KW-0813">Transport</keyword>
<feature type="transmembrane region" description="Helical" evidence="9">
    <location>
        <begin position="145"/>
        <end position="164"/>
    </location>
</feature>
<feature type="transmembrane region" description="Helical" evidence="9">
    <location>
        <begin position="376"/>
        <end position="398"/>
    </location>
</feature>
<dbReference type="PROSITE" id="PS50850">
    <property type="entry name" value="MFS"/>
    <property type="match status" value="1"/>
</dbReference>
<dbReference type="PRINTS" id="PR00171">
    <property type="entry name" value="SUGRTRNSPORT"/>
</dbReference>
<feature type="domain" description="Major facilitator superfamily (MFS) profile" evidence="10">
    <location>
        <begin position="9"/>
        <end position="461"/>
    </location>
</feature>
<name>A0A1B9IS61_9TREE</name>
<dbReference type="PROSITE" id="PS00216">
    <property type="entry name" value="SUGAR_TRANSPORT_1"/>
    <property type="match status" value="1"/>
</dbReference>
<feature type="transmembrane region" description="Helical" evidence="9">
    <location>
        <begin position="58"/>
        <end position="77"/>
    </location>
</feature>
<dbReference type="EMBL" id="KI669462">
    <property type="protein sequence ID" value="OCF58371.1"/>
    <property type="molecule type" value="Genomic_DNA"/>
</dbReference>
<evidence type="ECO:0000256" key="5">
    <source>
        <dbReference type="ARBA" id="ARBA00022989"/>
    </source>
</evidence>
<dbReference type="GO" id="GO:0005351">
    <property type="term" value="F:carbohydrate:proton symporter activity"/>
    <property type="evidence" value="ECO:0007669"/>
    <property type="project" value="TreeGrafter"/>
</dbReference>
<feature type="transmembrane region" description="Helical" evidence="9">
    <location>
        <begin position="344"/>
        <end position="364"/>
    </location>
</feature>
<dbReference type="STRING" id="1331196.A0A1B9IS61"/>